<dbReference type="PANTHER" id="PTHR39418:SF1">
    <property type="entry name" value="DEHYDROGENASE"/>
    <property type="match status" value="1"/>
</dbReference>
<proteinExistence type="predicted"/>
<name>A0A1N6FMV1_9BACT</name>
<accession>A0A1N6FMV1</accession>
<feature type="domain" description="MoaB/Mog" evidence="1">
    <location>
        <begin position="392"/>
        <end position="524"/>
    </location>
</feature>
<dbReference type="InterPro" id="IPR053194">
    <property type="entry name" value="tRNA_methyltr_O"/>
</dbReference>
<dbReference type="Gene3D" id="3.30.1330.130">
    <property type="match status" value="1"/>
</dbReference>
<dbReference type="STRING" id="1121457.SAMN02745161_1399"/>
<dbReference type="RefSeq" id="WP_074216216.1">
    <property type="nucleotide sequence ID" value="NZ_FSRG01000004.1"/>
</dbReference>
<keyword evidence="3" id="KW-1185">Reference proteome</keyword>
<dbReference type="InterPro" id="IPR036425">
    <property type="entry name" value="MoaB/Mog-like_dom_sf"/>
</dbReference>
<dbReference type="InterPro" id="IPR057035">
    <property type="entry name" value="Znf-Tbcl_FmdE"/>
</dbReference>
<dbReference type="Pfam" id="PF00994">
    <property type="entry name" value="MoCF_biosynth"/>
    <property type="match status" value="1"/>
</dbReference>
<dbReference type="AlphaFoldDB" id="A0A1N6FMV1"/>
<dbReference type="UniPathway" id="UPA00344"/>
<protein>
    <submittedName>
        <fullName evidence="2">Formylmethanofuran dehydrogenase subunit E</fullName>
    </submittedName>
</protein>
<dbReference type="CDD" id="cd03522">
    <property type="entry name" value="MoeA_like"/>
    <property type="match status" value="1"/>
</dbReference>
<dbReference type="Pfam" id="PF23475">
    <property type="entry name" value="zf-Tbcl_FmdE"/>
    <property type="match status" value="1"/>
</dbReference>
<dbReference type="InterPro" id="IPR001453">
    <property type="entry name" value="MoaB/Mog_dom"/>
</dbReference>
<dbReference type="Proteomes" id="UP000184694">
    <property type="component" value="Unassembled WGS sequence"/>
</dbReference>
<evidence type="ECO:0000313" key="2">
    <source>
        <dbReference type="EMBL" id="SIN96554.1"/>
    </source>
</evidence>
<dbReference type="SUPFAM" id="SSF143555">
    <property type="entry name" value="FwdE-like"/>
    <property type="match status" value="1"/>
</dbReference>
<dbReference type="Gene3D" id="3.40.980.10">
    <property type="entry name" value="MoaB/Mog-like domain"/>
    <property type="match status" value="1"/>
</dbReference>
<gene>
    <name evidence="2" type="ORF">SAMN02745161_1399</name>
</gene>
<dbReference type="SUPFAM" id="SSF53218">
    <property type="entry name" value="Molybdenum cofactor biosynthesis proteins"/>
    <property type="match status" value="1"/>
</dbReference>
<evidence type="ECO:0000259" key="1">
    <source>
        <dbReference type="SMART" id="SM00852"/>
    </source>
</evidence>
<evidence type="ECO:0000313" key="3">
    <source>
        <dbReference type="Proteomes" id="UP000184694"/>
    </source>
</evidence>
<reference evidence="3" key="1">
    <citation type="submission" date="2016-11" db="EMBL/GenBank/DDBJ databases">
        <authorList>
            <person name="Varghese N."/>
            <person name="Submissions S."/>
        </authorList>
    </citation>
    <scope>NUCLEOTIDE SEQUENCE [LARGE SCALE GENOMIC DNA]</scope>
    <source>
        <strain evidence="3">DSM 17456</strain>
    </source>
</reference>
<dbReference type="Gene3D" id="3.30.60.80">
    <property type="match status" value="1"/>
</dbReference>
<dbReference type="SMART" id="SM00852">
    <property type="entry name" value="MoCF_biosynth"/>
    <property type="match status" value="1"/>
</dbReference>
<dbReference type="EMBL" id="FSRG01000004">
    <property type="protein sequence ID" value="SIN96554.1"/>
    <property type="molecule type" value="Genomic_DNA"/>
</dbReference>
<dbReference type="Pfam" id="PF02663">
    <property type="entry name" value="FmdE"/>
    <property type="match status" value="1"/>
</dbReference>
<sequence>MSQAYGIEPAFKNIGDHTFDEFIDMATLFHNYPAPGLLIGGYMVEEARKHMPEGTLYEAISETSWCLPDAIQMLTPCTIGNGWMNVLNLGRYAMSLYDKHTGEGVRVWLDINKIPKDSEILVWLMKEKPKQEQDSDKLRKEIGCYGADILSTIPITVPKPKLIKRSKGSIVPCSSCGEPYPSAHGPLCRACQGESPYEGHTTLSVPSDIVFPVPDAVKAVPSETALGKDAVHDMTSILPGTSKGAAFKRGDTFGAGDLCRLQQMGKNNVYVAETEVGKEWVHEDDCANAFGTAMCGSGVSPKEEPHEGKVTLVAELDGLLRVNTDAMKRFNMCSGVMAASRNGNTIVRKGTEIGGTRAIPLYLQRLQFQQALQTLQETPLFEVRPLMKPRAGVLITGDEVFNGVIEDKFHDIIHKKLLGLGGNIHRSTIVPDDRNAISDAAQKFVQAGCNIIITTAGLSVDPDDVTRQGLLDAGAHNLLYGAPILPGAMTLVGKIGSIPLLGVPACALFFKNTSLDLILPRLLAGIQLTREELASMGEGGMCLNCANCSFPKCPFGK</sequence>
<dbReference type="InterPro" id="IPR003814">
    <property type="entry name" value="FmdEsu_dom"/>
</dbReference>
<organism evidence="2 3">
    <name type="scientific">Halodesulfovibrio marinisediminis DSM 17456</name>
    <dbReference type="NCBI Taxonomy" id="1121457"/>
    <lineage>
        <taxon>Bacteria</taxon>
        <taxon>Pseudomonadati</taxon>
        <taxon>Thermodesulfobacteriota</taxon>
        <taxon>Desulfovibrionia</taxon>
        <taxon>Desulfovibrionales</taxon>
        <taxon>Desulfovibrionaceae</taxon>
        <taxon>Halodesulfovibrio</taxon>
    </lineage>
</organism>
<dbReference type="PANTHER" id="PTHR39418">
    <property type="entry name" value="DEHYDROGENASE-RELATED"/>
    <property type="match status" value="1"/>
</dbReference>
<dbReference type="OrthoDB" id="9767940at2"/>